<dbReference type="CDD" id="cd00293">
    <property type="entry name" value="USP-like"/>
    <property type="match status" value="1"/>
</dbReference>
<reference evidence="3 4" key="1">
    <citation type="submission" date="2019-11" db="EMBL/GenBank/DDBJ databases">
        <title>Comparative genomics of hydrocarbon-degrading Desulfosarcina strains.</title>
        <authorList>
            <person name="Watanabe M."/>
            <person name="Kojima H."/>
            <person name="Fukui M."/>
        </authorList>
    </citation>
    <scope>NUCLEOTIDE SEQUENCE [LARGE SCALE GENOMIC DNA]</scope>
    <source>
        <strain evidence="3 4">PL12</strain>
    </source>
</reference>
<sequence length="150" mass="16832">MEDFKSILYPVALTDISPKVAPYVVTLARQLGAQVHLLHVLRRFDWFVDTYVSDPPEPDFKRIASDFESQVLSQAKQKLKAFHKKYLSDIQVANRAVVSGTHYKQILNYVKSEGIDLIIMGTGTPVQKVIFGSVAEKVSRLASVPVMLVK</sequence>
<proteinExistence type="inferred from homology"/>
<dbReference type="OrthoDB" id="9788959at2"/>
<dbReference type="Pfam" id="PF00582">
    <property type="entry name" value="Usp"/>
    <property type="match status" value="1"/>
</dbReference>
<organism evidence="3 4">
    <name type="scientific">Desulfosarcina alkanivorans</name>
    <dbReference type="NCBI Taxonomy" id="571177"/>
    <lineage>
        <taxon>Bacteria</taxon>
        <taxon>Pseudomonadati</taxon>
        <taxon>Thermodesulfobacteriota</taxon>
        <taxon>Desulfobacteria</taxon>
        <taxon>Desulfobacterales</taxon>
        <taxon>Desulfosarcinaceae</taxon>
        <taxon>Desulfosarcina</taxon>
    </lineage>
</organism>
<dbReference type="KEGG" id="dalk:DSCA_25860"/>
<evidence type="ECO:0000259" key="2">
    <source>
        <dbReference type="Pfam" id="PF00582"/>
    </source>
</evidence>
<name>A0A5K7YHP6_9BACT</name>
<dbReference type="Gene3D" id="3.40.50.620">
    <property type="entry name" value="HUPs"/>
    <property type="match status" value="1"/>
</dbReference>
<dbReference type="EMBL" id="AP021874">
    <property type="protein sequence ID" value="BBO68656.1"/>
    <property type="molecule type" value="Genomic_DNA"/>
</dbReference>
<evidence type="ECO:0000256" key="1">
    <source>
        <dbReference type="ARBA" id="ARBA00008791"/>
    </source>
</evidence>
<evidence type="ECO:0000313" key="4">
    <source>
        <dbReference type="Proteomes" id="UP000427906"/>
    </source>
</evidence>
<dbReference type="InterPro" id="IPR014729">
    <property type="entry name" value="Rossmann-like_a/b/a_fold"/>
</dbReference>
<dbReference type="PRINTS" id="PR01438">
    <property type="entry name" value="UNVRSLSTRESS"/>
</dbReference>
<keyword evidence="4" id="KW-1185">Reference proteome</keyword>
<dbReference type="AlphaFoldDB" id="A0A5K7YHP6"/>
<protein>
    <recommendedName>
        <fullName evidence="2">UspA domain-containing protein</fullName>
    </recommendedName>
</protein>
<dbReference type="InterPro" id="IPR006015">
    <property type="entry name" value="Universal_stress_UspA"/>
</dbReference>
<dbReference type="SUPFAM" id="SSF52402">
    <property type="entry name" value="Adenine nucleotide alpha hydrolases-like"/>
    <property type="match status" value="1"/>
</dbReference>
<accession>A0A5K7YHP6</accession>
<feature type="domain" description="UspA" evidence="2">
    <location>
        <begin position="4"/>
        <end position="150"/>
    </location>
</feature>
<gene>
    <name evidence="3" type="ORF">DSCA_25860</name>
</gene>
<dbReference type="Proteomes" id="UP000427906">
    <property type="component" value="Chromosome"/>
</dbReference>
<dbReference type="InterPro" id="IPR006016">
    <property type="entry name" value="UspA"/>
</dbReference>
<comment type="similarity">
    <text evidence="1">Belongs to the universal stress protein A family.</text>
</comment>
<dbReference type="PANTHER" id="PTHR46268">
    <property type="entry name" value="STRESS RESPONSE PROTEIN NHAX"/>
    <property type="match status" value="1"/>
</dbReference>
<dbReference type="PANTHER" id="PTHR46268:SF6">
    <property type="entry name" value="UNIVERSAL STRESS PROTEIN UP12"/>
    <property type="match status" value="1"/>
</dbReference>
<dbReference type="RefSeq" id="WP_155316790.1">
    <property type="nucleotide sequence ID" value="NZ_AP021874.1"/>
</dbReference>
<evidence type="ECO:0000313" key="3">
    <source>
        <dbReference type="EMBL" id="BBO68656.1"/>
    </source>
</evidence>